<keyword evidence="9" id="KW-1185">Reference proteome</keyword>
<sequence length="175" mass="19246">MGSASEETVLGRISAVFGIKGWVKVHSFTDPVENILDYKQWHLLQDGRRQAVTVRESKRHGKGLVVSLKGVDDRDQAQAYCGAEIAVDSAALPALPDGEYYWHQLEGLAVFTTSGIALGQVDHLLETGANDVLVVRATVDSVDDRERLIPYLPDQVVTAIDLAGKRMTVDWDPEF</sequence>
<protein>
    <recommendedName>
        <fullName evidence="5">Ribosome maturation factor RimM</fullName>
    </recommendedName>
</protein>
<evidence type="ECO:0000313" key="8">
    <source>
        <dbReference type="EMBL" id="QCF25273.1"/>
    </source>
</evidence>
<dbReference type="GO" id="GO:0005840">
    <property type="term" value="C:ribosome"/>
    <property type="evidence" value="ECO:0007669"/>
    <property type="project" value="InterPro"/>
</dbReference>
<feature type="domain" description="RimM N-terminal" evidence="6">
    <location>
        <begin position="10"/>
        <end position="90"/>
    </location>
</feature>
<keyword evidence="2 5" id="KW-0690">Ribosome biogenesis</keyword>
<dbReference type="InterPro" id="IPR002676">
    <property type="entry name" value="RimM_N"/>
</dbReference>
<dbReference type="OrthoDB" id="9783509at2"/>
<dbReference type="InterPro" id="IPR011033">
    <property type="entry name" value="PRC_barrel-like_sf"/>
</dbReference>
<reference evidence="8 9" key="1">
    <citation type="submission" date="2018-07" db="EMBL/GenBank/DDBJ databases">
        <title>Marsedoiliclastica nanhaica gen. nov. sp. nov., a novel marine hydrocarbonoclastic bacterium isolated from an in-situ enriched hydrocarbon-degrading consortium in deep-sea sediment.</title>
        <authorList>
            <person name="Dong C."/>
            <person name="Ma T."/>
            <person name="Liu R."/>
            <person name="Shao Z."/>
        </authorList>
    </citation>
    <scope>NUCLEOTIDE SEQUENCE [LARGE SCALE GENOMIC DNA]</scope>
    <source>
        <strain evidence="9">soil36-7</strain>
    </source>
</reference>
<dbReference type="Gene3D" id="2.30.30.240">
    <property type="entry name" value="PRC-barrel domain"/>
    <property type="match status" value="1"/>
</dbReference>
<dbReference type="PANTHER" id="PTHR33692">
    <property type="entry name" value="RIBOSOME MATURATION FACTOR RIMM"/>
    <property type="match status" value="1"/>
</dbReference>
<keyword evidence="1 5" id="KW-0963">Cytoplasm</keyword>
<dbReference type="Pfam" id="PF01782">
    <property type="entry name" value="RimM"/>
    <property type="match status" value="1"/>
</dbReference>
<dbReference type="HAMAP" id="MF_00014">
    <property type="entry name" value="Ribosome_mat_RimM"/>
    <property type="match status" value="1"/>
</dbReference>
<dbReference type="InterPro" id="IPR036976">
    <property type="entry name" value="RimM_N_sf"/>
</dbReference>
<dbReference type="KEGG" id="hmi:soil367_04635"/>
<dbReference type="RefSeq" id="WP_136547367.1">
    <property type="nucleotide sequence ID" value="NZ_CP031093.1"/>
</dbReference>
<evidence type="ECO:0000256" key="2">
    <source>
        <dbReference type="ARBA" id="ARBA00022517"/>
    </source>
</evidence>
<dbReference type="NCBIfam" id="TIGR02273">
    <property type="entry name" value="16S_RimM"/>
    <property type="match status" value="1"/>
</dbReference>
<feature type="domain" description="PRC-barrel" evidence="7">
    <location>
        <begin position="98"/>
        <end position="170"/>
    </location>
</feature>
<dbReference type="SUPFAM" id="SSF50346">
    <property type="entry name" value="PRC-barrel domain"/>
    <property type="match status" value="1"/>
</dbReference>
<evidence type="ECO:0000259" key="6">
    <source>
        <dbReference type="Pfam" id="PF01782"/>
    </source>
</evidence>
<evidence type="ECO:0000259" key="7">
    <source>
        <dbReference type="Pfam" id="PF05239"/>
    </source>
</evidence>
<name>A0A4P7XFB8_9ALTE</name>
<keyword evidence="4 5" id="KW-0143">Chaperone</keyword>
<dbReference type="AlphaFoldDB" id="A0A4P7XFB8"/>
<dbReference type="Pfam" id="PF05239">
    <property type="entry name" value="PRC"/>
    <property type="match status" value="1"/>
</dbReference>
<dbReference type="GO" id="GO:0043022">
    <property type="term" value="F:ribosome binding"/>
    <property type="evidence" value="ECO:0007669"/>
    <property type="project" value="InterPro"/>
</dbReference>
<gene>
    <name evidence="5" type="primary">rimM</name>
    <name evidence="8" type="ORF">soil367_04635</name>
</gene>
<dbReference type="GO" id="GO:0042274">
    <property type="term" value="P:ribosomal small subunit biogenesis"/>
    <property type="evidence" value="ECO:0007669"/>
    <property type="project" value="UniProtKB-UniRule"/>
</dbReference>
<evidence type="ECO:0000256" key="1">
    <source>
        <dbReference type="ARBA" id="ARBA00022490"/>
    </source>
</evidence>
<organism evidence="8 9">
    <name type="scientific">Hydrocarboniclastica marina</name>
    <dbReference type="NCBI Taxonomy" id="2259620"/>
    <lineage>
        <taxon>Bacteria</taxon>
        <taxon>Pseudomonadati</taxon>
        <taxon>Pseudomonadota</taxon>
        <taxon>Gammaproteobacteria</taxon>
        <taxon>Alteromonadales</taxon>
        <taxon>Alteromonadaceae</taxon>
        <taxon>Hydrocarboniclastica</taxon>
    </lineage>
</organism>
<dbReference type="InterPro" id="IPR009000">
    <property type="entry name" value="Transl_B-barrel_sf"/>
</dbReference>
<keyword evidence="3 5" id="KW-0698">rRNA processing</keyword>
<dbReference type="GO" id="GO:0005737">
    <property type="term" value="C:cytoplasm"/>
    <property type="evidence" value="ECO:0007669"/>
    <property type="project" value="UniProtKB-SubCell"/>
</dbReference>
<comment type="subunit">
    <text evidence="5">Binds ribosomal protein uS19.</text>
</comment>
<comment type="domain">
    <text evidence="5">The PRC barrel domain binds ribosomal protein uS19.</text>
</comment>
<proteinExistence type="inferred from homology"/>
<dbReference type="Gene3D" id="2.40.30.60">
    <property type="entry name" value="RimM"/>
    <property type="match status" value="1"/>
</dbReference>
<comment type="function">
    <text evidence="5">An accessory protein needed during the final step in the assembly of 30S ribosomal subunit, possibly for assembly of the head region. Essential for efficient processing of 16S rRNA. May be needed both before and after RbfA during the maturation of 16S rRNA. It has affinity for free ribosomal 30S subunits but not for 70S ribosomes.</text>
</comment>
<evidence type="ECO:0000256" key="3">
    <source>
        <dbReference type="ARBA" id="ARBA00022552"/>
    </source>
</evidence>
<accession>A0A4P7XFB8</accession>
<dbReference type="InterPro" id="IPR027275">
    <property type="entry name" value="PRC-brl_dom"/>
</dbReference>
<dbReference type="PANTHER" id="PTHR33692:SF1">
    <property type="entry name" value="RIBOSOME MATURATION FACTOR RIMM"/>
    <property type="match status" value="1"/>
</dbReference>
<dbReference type="EMBL" id="CP031093">
    <property type="protein sequence ID" value="QCF25273.1"/>
    <property type="molecule type" value="Genomic_DNA"/>
</dbReference>
<dbReference type="GO" id="GO:0006364">
    <property type="term" value="P:rRNA processing"/>
    <property type="evidence" value="ECO:0007669"/>
    <property type="project" value="UniProtKB-UniRule"/>
</dbReference>
<evidence type="ECO:0000256" key="4">
    <source>
        <dbReference type="ARBA" id="ARBA00023186"/>
    </source>
</evidence>
<comment type="subcellular location">
    <subcellularLocation>
        <location evidence="5">Cytoplasm</location>
    </subcellularLocation>
</comment>
<dbReference type="SUPFAM" id="SSF50447">
    <property type="entry name" value="Translation proteins"/>
    <property type="match status" value="1"/>
</dbReference>
<comment type="similarity">
    <text evidence="5">Belongs to the RimM family.</text>
</comment>
<evidence type="ECO:0000256" key="5">
    <source>
        <dbReference type="HAMAP-Rule" id="MF_00014"/>
    </source>
</evidence>
<evidence type="ECO:0000313" key="9">
    <source>
        <dbReference type="Proteomes" id="UP000298049"/>
    </source>
</evidence>
<dbReference type="Proteomes" id="UP000298049">
    <property type="component" value="Chromosome"/>
</dbReference>
<dbReference type="InterPro" id="IPR011961">
    <property type="entry name" value="RimM"/>
</dbReference>